<evidence type="ECO:0000256" key="5">
    <source>
        <dbReference type="ARBA" id="ARBA00023136"/>
    </source>
</evidence>
<comment type="subcellular location">
    <subcellularLocation>
        <location evidence="1">Cell membrane</location>
        <topology evidence="1">Multi-pass membrane protein</topology>
    </subcellularLocation>
</comment>
<evidence type="ECO:0000256" key="1">
    <source>
        <dbReference type="ARBA" id="ARBA00004651"/>
    </source>
</evidence>
<evidence type="ECO:0000256" key="4">
    <source>
        <dbReference type="ARBA" id="ARBA00022989"/>
    </source>
</evidence>
<organism evidence="7 8">
    <name type="scientific">Microbacterium murale</name>
    <dbReference type="NCBI Taxonomy" id="1081040"/>
    <lineage>
        <taxon>Bacteria</taxon>
        <taxon>Bacillati</taxon>
        <taxon>Actinomycetota</taxon>
        <taxon>Actinomycetes</taxon>
        <taxon>Micrococcales</taxon>
        <taxon>Microbacteriaceae</taxon>
        <taxon>Microbacterium</taxon>
    </lineage>
</organism>
<gene>
    <name evidence="7" type="ORF">GCM10007269_11520</name>
</gene>
<evidence type="ECO:0000256" key="2">
    <source>
        <dbReference type="ARBA" id="ARBA00022475"/>
    </source>
</evidence>
<feature type="transmembrane region" description="Helical" evidence="6">
    <location>
        <begin position="44"/>
        <end position="66"/>
    </location>
</feature>
<evidence type="ECO:0000256" key="3">
    <source>
        <dbReference type="ARBA" id="ARBA00022692"/>
    </source>
</evidence>
<dbReference type="InterPro" id="IPR001123">
    <property type="entry name" value="LeuE-type"/>
</dbReference>
<reference evidence="8" key="1">
    <citation type="journal article" date="2019" name="Int. J. Syst. Evol. Microbiol.">
        <title>The Global Catalogue of Microorganisms (GCM) 10K type strain sequencing project: providing services to taxonomists for standard genome sequencing and annotation.</title>
        <authorList>
            <consortium name="The Broad Institute Genomics Platform"/>
            <consortium name="The Broad Institute Genome Sequencing Center for Infectious Disease"/>
            <person name="Wu L."/>
            <person name="Ma J."/>
        </authorList>
    </citation>
    <scope>NUCLEOTIDE SEQUENCE [LARGE SCALE GENOMIC DNA]</scope>
    <source>
        <strain evidence="8">CCM 7640</strain>
    </source>
</reference>
<dbReference type="Pfam" id="PF01810">
    <property type="entry name" value="LysE"/>
    <property type="match status" value="1"/>
</dbReference>
<keyword evidence="2" id="KW-1003">Cell membrane</keyword>
<keyword evidence="5 6" id="KW-0472">Membrane</keyword>
<comment type="caution">
    <text evidence="7">The sequence shown here is derived from an EMBL/GenBank/DDBJ whole genome shotgun (WGS) entry which is preliminary data.</text>
</comment>
<accession>A0ABQ1RGW6</accession>
<evidence type="ECO:0000256" key="6">
    <source>
        <dbReference type="SAM" id="Phobius"/>
    </source>
</evidence>
<feature type="transmembrane region" description="Helical" evidence="6">
    <location>
        <begin position="73"/>
        <end position="90"/>
    </location>
</feature>
<keyword evidence="4 6" id="KW-1133">Transmembrane helix</keyword>
<name>A0ABQ1RGW6_9MICO</name>
<dbReference type="RefSeq" id="WP_188435559.1">
    <property type="nucleotide sequence ID" value="NZ_BMCM01000001.1"/>
</dbReference>
<dbReference type="PIRSF" id="PIRSF006324">
    <property type="entry name" value="LeuE"/>
    <property type="match status" value="1"/>
</dbReference>
<evidence type="ECO:0000313" key="7">
    <source>
        <dbReference type="EMBL" id="GGD70001.1"/>
    </source>
</evidence>
<feature type="transmembrane region" description="Helical" evidence="6">
    <location>
        <begin position="154"/>
        <end position="176"/>
    </location>
</feature>
<keyword evidence="3 6" id="KW-0812">Transmembrane</keyword>
<evidence type="ECO:0000313" key="8">
    <source>
        <dbReference type="Proteomes" id="UP000629365"/>
    </source>
</evidence>
<feature type="transmembrane region" description="Helical" evidence="6">
    <location>
        <begin position="188"/>
        <end position="209"/>
    </location>
</feature>
<dbReference type="EMBL" id="BMCM01000001">
    <property type="protein sequence ID" value="GGD70001.1"/>
    <property type="molecule type" value="Genomic_DNA"/>
</dbReference>
<dbReference type="Proteomes" id="UP000629365">
    <property type="component" value="Unassembled WGS sequence"/>
</dbReference>
<sequence>MDASLLLGFLAVALLAYVSPGPDWFVVLRSAAHPRRNGLLSSLGLITGLAVHTIAASIGVSALLLASAEAFTFVKLAGALYLGFLGIRALQSAYRTWKHPQEATDETSEREAGPATKVWASAFAANVLNPKAALFFVAVLPQFVHESAPVLPQILLLGGADILLGCVFWAAFTLTVSHFRTLLQRRRARIALDAASGTALVGLGGALALTSRTA</sequence>
<protein>
    <submittedName>
        <fullName evidence="7">Lysine transporter LysE</fullName>
    </submittedName>
</protein>
<keyword evidence="8" id="KW-1185">Reference proteome</keyword>
<dbReference type="PANTHER" id="PTHR30086">
    <property type="entry name" value="ARGININE EXPORTER PROTEIN ARGO"/>
    <property type="match status" value="1"/>
</dbReference>
<dbReference type="PANTHER" id="PTHR30086:SF20">
    <property type="entry name" value="ARGININE EXPORTER PROTEIN ARGO-RELATED"/>
    <property type="match status" value="1"/>
</dbReference>
<proteinExistence type="predicted"/>